<evidence type="ECO:0008006" key="4">
    <source>
        <dbReference type="Google" id="ProtNLM"/>
    </source>
</evidence>
<comment type="caution">
    <text evidence="2">The sequence shown here is derived from an EMBL/GenBank/DDBJ whole genome shotgun (WGS) entry which is preliminary data.</text>
</comment>
<evidence type="ECO:0000313" key="3">
    <source>
        <dbReference type="Proteomes" id="UP000029736"/>
    </source>
</evidence>
<dbReference type="SUPFAM" id="SSF51126">
    <property type="entry name" value="Pectin lyase-like"/>
    <property type="match status" value="1"/>
</dbReference>
<dbReference type="RefSeq" id="WP_044224858.1">
    <property type="nucleotide sequence ID" value="NZ_JBKAGJ010000025.1"/>
</dbReference>
<dbReference type="InterPro" id="IPR003961">
    <property type="entry name" value="FN3_dom"/>
</dbReference>
<feature type="chain" id="PRO_5001947803" description="Fibronectin type-III domain-containing protein" evidence="1">
    <location>
        <begin position="36"/>
        <end position="757"/>
    </location>
</feature>
<dbReference type="AlphaFoldDB" id="A0A098S374"/>
<evidence type="ECO:0000313" key="2">
    <source>
        <dbReference type="EMBL" id="KGE86491.1"/>
    </source>
</evidence>
<dbReference type="Gene3D" id="2.60.40.10">
    <property type="entry name" value="Immunoglobulins"/>
    <property type="match status" value="1"/>
</dbReference>
<dbReference type="InterPro" id="IPR032675">
    <property type="entry name" value="LRR_dom_sf"/>
</dbReference>
<keyword evidence="3" id="KW-1185">Reference proteome</keyword>
<dbReference type="STRING" id="1524460.IX84_20870"/>
<gene>
    <name evidence="2" type="ORF">IX84_20870</name>
</gene>
<sequence>MTMLFFSAPFKPALLFRAGLLSLFFCCALSLPSLAQLGGPDLAIMNTLRDDYGWDVALGWGSGNPCPVAAADWPGVICNNGRVVELQVSCGANKLTTDFPAELNQLTELTELQIRDCWTDPNNPATAKDLTNLSKLNILRLDDNTGLTGTLQDLLGNSIMTSFPNFRAIEITNSGIGGIFPPDMPGNVVRFINQTRVEGTLSNNVPNVFRYVGNQLEGVLPPDWVNYTGGDIRLHYNKFDVVNTPPGPIDNAQLGWRNTQTVPPTNVQVTPGAANEATLSWTPIGYTGDGGYYEVLASPTPGGPYTSYGTTESTGGKTAAGLTVTGLPGGTNYFVVRTFTPAHVSNPRNVLRDNPNDLTSVNSAEVSAFICPGNILYVNDDAGGNDDGTSWAHAFNDLQEALALAASCPDVTEIWVAEGTYKPTSGTDRNISFSMQNGVAIYGGFPNTGNPTFADRDWAAHETILSGDIGTPGDNSDNSIHIINNNNLDASAILDGFTLSGGNANGFSIPTQEGGAIVNQQSSPTINNCVFRDNFGFRNGAAVMNSTNCSPVFTNCLFTQNTNGGAGDGVIFDFNGGGSLLINCTISGNITRDFALANLTNVNTQVQNCILWNNSTNGLWGDFTISHSIVKGGYDPCTGCPGGDGNVDPLFVDAASGDLRLQASSCAIDAGNNTALPSAINTDLDGNDRFYNGGAVDIGAYEFQGVYQELTISTPSTNDNGLNLDGVDDHVYIYTSCPADDFFPGGDAITVEYWFKG</sequence>
<dbReference type="OrthoDB" id="1491394at2"/>
<dbReference type="SUPFAM" id="SSF52047">
    <property type="entry name" value="RNI-like"/>
    <property type="match status" value="1"/>
</dbReference>
<proteinExistence type="predicted"/>
<reference evidence="2 3" key="1">
    <citation type="journal article" date="2014" name="Int. J. Syst. Evol. Microbiol.">
        <title>Phaeodactylibacter xiamenensis gen. nov., sp. nov., a member of the family Saprospiraceae isolated from the marine alga Phaeodactylum tricornutum.</title>
        <authorList>
            <person name="Chen Z.Jr."/>
            <person name="Lei X."/>
            <person name="Lai Q."/>
            <person name="Li Y."/>
            <person name="Zhang B."/>
            <person name="Zhang J."/>
            <person name="Zhang H."/>
            <person name="Yang L."/>
            <person name="Zheng W."/>
            <person name="Tian Y."/>
            <person name="Yu Z."/>
            <person name="Xu H.Jr."/>
            <person name="Zheng T."/>
        </authorList>
    </citation>
    <scope>NUCLEOTIDE SEQUENCE [LARGE SCALE GENOMIC DNA]</scope>
    <source>
        <strain evidence="2 3">KD52</strain>
    </source>
</reference>
<protein>
    <recommendedName>
        <fullName evidence="4">Fibronectin type-III domain-containing protein</fullName>
    </recommendedName>
</protein>
<dbReference type="InterPro" id="IPR059226">
    <property type="entry name" value="Choice_anch_Q_dom"/>
</dbReference>
<organism evidence="2 3">
    <name type="scientific">Phaeodactylibacter xiamenensis</name>
    <dbReference type="NCBI Taxonomy" id="1524460"/>
    <lineage>
        <taxon>Bacteria</taxon>
        <taxon>Pseudomonadati</taxon>
        <taxon>Bacteroidota</taxon>
        <taxon>Saprospiria</taxon>
        <taxon>Saprospirales</taxon>
        <taxon>Haliscomenobacteraceae</taxon>
        <taxon>Phaeodactylibacter</taxon>
    </lineage>
</organism>
<feature type="signal peptide" evidence="1">
    <location>
        <begin position="1"/>
        <end position="35"/>
    </location>
</feature>
<dbReference type="InterPro" id="IPR011050">
    <property type="entry name" value="Pectin_lyase_fold/virulence"/>
</dbReference>
<dbReference type="Proteomes" id="UP000029736">
    <property type="component" value="Unassembled WGS sequence"/>
</dbReference>
<dbReference type="EMBL" id="JPOS01000078">
    <property type="protein sequence ID" value="KGE86491.1"/>
    <property type="molecule type" value="Genomic_DNA"/>
</dbReference>
<dbReference type="SUPFAM" id="SSF49265">
    <property type="entry name" value="Fibronectin type III"/>
    <property type="match status" value="1"/>
</dbReference>
<dbReference type="NCBIfam" id="NF041518">
    <property type="entry name" value="choice_anch_Q"/>
    <property type="match status" value="1"/>
</dbReference>
<keyword evidence="1" id="KW-0732">Signal</keyword>
<dbReference type="Gene3D" id="3.80.10.10">
    <property type="entry name" value="Ribonuclease Inhibitor"/>
    <property type="match status" value="1"/>
</dbReference>
<accession>A0A098S374</accession>
<dbReference type="InterPro" id="IPR013783">
    <property type="entry name" value="Ig-like_fold"/>
</dbReference>
<dbReference type="CDD" id="cd00063">
    <property type="entry name" value="FN3"/>
    <property type="match status" value="1"/>
</dbReference>
<name>A0A098S374_9BACT</name>
<evidence type="ECO:0000256" key="1">
    <source>
        <dbReference type="SAM" id="SignalP"/>
    </source>
</evidence>
<dbReference type="InterPro" id="IPR036116">
    <property type="entry name" value="FN3_sf"/>
</dbReference>